<comment type="similarity">
    <text evidence="5">Belongs to the TRAFAC class myosin-kinesin ATPase superfamily. Kinesin family.</text>
</comment>
<dbReference type="InterPro" id="IPR027417">
    <property type="entry name" value="P-loop_NTPase"/>
</dbReference>
<dbReference type="GO" id="GO:0008017">
    <property type="term" value="F:microtubule binding"/>
    <property type="evidence" value="ECO:0007669"/>
    <property type="project" value="InterPro"/>
</dbReference>
<dbReference type="GO" id="GO:0007052">
    <property type="term" value="P:mitotic spindle organization"/>
    <property type="evidence" value="ECO:0007669"/>
    <property type="project" value="TreeGrafter"/>
</dbReference>
<reference evidence="8" key="1">
    <citation type="submission" date="2018-11" db="EMBL/GenBank/DDBJ databases">
        <authorList>
            <consortium name="Pathogen Informatics"/>
        </authorList>
    </citation>
    <scope>NUCLEOTIDE SEQUENCE</scope>
</reference>
<dbReference type="InterPro" id="IPR027640">
    <property type="entry name" value="Kinesin-like_fam"/>
</dbReference>
<dbReference type="InterPro" id="IPR001752">
    <property type="entry name" value="Kinesin_motor_dom"/>
</dbReference>
<dbReference type="GO" id="GO:0007018">
    <property type="term" value="P:microtubule-based movement"/>
    <property type="evidence" value="ECO:0007669"/>
    <property type="project" value="InterPro"/>
</dbReference>
<evidence type="ECO:0000256" key="6">
    <source>
        <dbReference type="SAM" id="MobiDB-lite"/>
    </source>
</evidence>
<protein>
    <recommendedName>
        <fullName evidence="7">Kinesin motor domain-containing protein</fullName>
    </recommendedName>
</protein>
<evidence type="ECO:0000256" key="5">
    <source>
        <dbReference type="PROSITE-ProRule" id="PRU00283"/>
    </source>
</evidence>
<dbReference type="Gene3D" id="3.40.850.10">
    <property type="entry name" value="Kinesin motor domain"/>
    <property type="match status" value="1"/>
</dbReference>
<dbReference type="Pfam" id="PF00225">
    <property type="entry name" value="Kinesin"/>
    <property type="match status" value="1"/>
</dbReference>
<dbReference type="InterPro" id="IPR036961">
    <property type="entry name" value="Kinesin_motor_dom_sf"/>
</dbReference>
<dbReference type="AlphaFoldDB" id="A0A448WR24"/>
<keyword evidence="4" id="KW-0206">Cytoskeleton</keyword>
<dbReference type="SMART" id="SM00129">
    <property type="entry name" value="KISc"/>
    <property type="match status" value="1"/>
</dbReference>
<dbReference type="PROSITE" id="PS50067">
    <property type="entry name" value="KINESIN_MOTOR_2"/>
    <property type="match status" value="1"/>
</dbReference>
<sequence>MGTSFDSSYSDCESGIIPRAVQYLFSCISEVRSNASTNKLPVPEFKVVAQFLESKKHHLRIHENAQGDIYLTGVSTRLVSNLSDVCVHFLLSLLLLLHSCYSIPLFHHQQTLQCLKDGSLVRSTASTNMNAQSSRSHAIFTLHIRQQRQVQSSRDEPSSPNCDEDKDGADSECVLSLSERLESTVDSRNSEFETLTAKFHFVDLAGSERLKRTGATGDRAKEGISINRGLVSY</sequence>
<evidence type="ECO:0000256" key="1">
    <source>
        <dbReference type="ARBA" id="ARBA00004245"/>
    </source>
</evidence>
<evidence type="ECO:0000259" key="7">
    <source>
        <dbReference type="PROSITE" id="PS50067"/>
    </source>
</evidence>
<dbReference type="Proteomes" id="UP000784294">
    <property type="component" value="Unassembled WGS sequence"/>
</dbReference>
<keyword evidence="2" id="KW-0547">Nucleotide-binding</keyword>
<dbReference type="PANTHER" id="PTHR47969">
    <property type="entry name" value="CHROMOSOME-ASSOCIATED KINESIN KIF4A-RELATED"/>
    <property type="match status" value="1"/>
</dbReference>
<proteinExistence type="inferred from homology"/>
<keyword evidence="9" id="KW-1185">Reference proteome</keyword>
<dbReference type="SUPFAM" id="SSF52540">
    <property type="entry name" value="P-loop containing nucleoside triphosphate hydrolases"/>
    <property type="match status" value="1"/>
</dbReference>
<accession>A0A448WR24</accession>
<dbReference type="GO" id="GO:0003777">
    <property type="term" value="F:microtubule motor activity"/>
    <property type="evidence" value="ECO:0007669"/>
    <property type="project" value="InterPro"/>
</dbReference>
<dbReference type="PROSITE" id="PS00411">
    <property type="entry name" value="KINESIN_MOTOR_1"/>
    <property type="match status" value="1"/>
</dbReference>
<feature type="domain" description="Kinesin motor" evidence="7">
    <location>
        <begin position="1"/>
        <end position="233"/>
    </location>
</feature>
<evidence type="ECO:0000313" key="8">
    <source>
        <dbReference type="EMBL" id="VEL18070.1"/>
    </source>
</evidence>
<dbReference type="OrthoDB" id="3176171at2759"/>
<dbReference type="GO" id="GO:0005875">
    <property type="term" value="C:microtubule associated complex"/>
    <property type="evidence" value="ECO:0007669"/>
    <property type="project" value="TreeGrafter"/>
</dbReference>
<evidence type="ECO:0000256" key="3">
    <source>
        <dbReference type="ARBA" id="ARBA00022840"/>
    </source>
</evidence>
<comment type="subcellular location">
    <subcellularLocation>
        <location evidence="1">Cytoplasm</location>
        <location evidence="1">Cytoskeleton</location>
    </subcellularLocation>
</comment>
<dbReference type="GO" id="GO:0051231">
    <property type="term" value="P:spindle elongation"/>
    <property type="evidence" value="ECO:0007669"/>
    <property type="project" value="TreeGrafter"/>
</dbReference>
<evidence type="ECO:0000256" key="4">
    <source>
        <dbReference type="ARBA" id="ARBA00023212"/>
    </source>
</evidence>
<gene>
    <name evidence="8" type="ORF">PXEA_LOCUS11510</name>
</gene>
<keyword evidence="4" id="KW-0963">Cytoplasm</keyword>
<dbReference type="InterPro" id="IPR019821">
    <property type="entry name" value="Kinesin_motor_CS"/>
</dbReference>
<feature type="region of interest" description="Disordered" evidence="6">
    <location>
        <begin position="147"/>
        <end position="170"/>
    </location>
</feature>
<comment type="caution">
    <text evidence="8">The sequence shown here is derived from an EMBL/GenBank/DDBJ whole genome shotgun (WGS) entry which is preliminary data.</text>
</comment>
<dbReference type="EMBL" id="CAAALY010035525">
    <property type="protein sequence ID" value="VEL18070.1"/>
    <property type="molecule type" value="Genomic_DNA"/>
</dbReference>
<evidence type="ECO:0000256" key="2">
    <source>
        <dbReference type="ARBA" id="ARBA00022741"/>
    </source>
</evidence>
<comment type="caution">
    <text evidence="5">Lacks conserved residue(s) required for the propagation of feature annotation.</text>
</comment>
<dbReference type="PANTHER" id="PTHR47969:SF28">
    <property type="entry name" value="KINESIN-LIKE PROTEIN KIF21B"/>
    <property type="match status" value="1"/>
</dbReference>
<name>A0A448WR24_9PLAT</name>
<evidence type="ECO:0000313" key="9">
    <source>
        <dbReference type="Proteomes" id="UP000784294"/>
    </source>
</evidence>
<dbReference type="GO" id="GO:0005524">
    <property type="term" value="F:ATP binding"/>
    <property type="evidence" value="ECO:0007669"/>
    <property type="project" value="UniProtKB-KW"/>
</dbReference>
<keyword evidence="3" id="KW-0067">ATP-binding</keyword>
<organism evidence="8 9">
    <name type="scientific">Protopolystoma xenopodis</name>
    <dbReference type="NCBI Taxonomy" id="117903"/>
    <lineage>
        <taxon>Eukaryota</taxon>
        <taxon>Metazoa</taxon>
        <taxon>Spiralia</taxon>
        <taxon>Lophotrochozoa</taxon>
        <taxon>Platyhelminthes</taxon>
        <taxon>Monogenea</taxon>
        <taxon>Polyopisthocotylea</taxon>
        <taxon>Polystomatidea</taxon>
        <taxon>Polystomatidae</taxon>
        <taxon>Protopolystoma</taxon>
    </lineage>
</organism>